<feature type="region of interest" description="Disordered" evidence="7">
    <location>
        <begin position="574"/>
        <end position="615"/>
    </location>
</feature>
<dbReference type="GO" id="GO:0031507">
    <property type="term" value="P:heterochromatin formation"/>
    <property type="evidence" value="ECO:0007669"/>
    <property type="project" value="UniProtKB-ARBA"/>
</dbReference>
<keyword evidence="11" id="KW-1185">Reference proteome</keyword>
<feature type="coiled-coil region" evidence="6">
    <location>
        <begin position="65"/>
        <end position="247"/>
    </location>
</feature>
<evidence type="ECO:0000313" key="11">
    <source>
        <dbReference type="Proteomes" id="UP001430953"/>
    </source>
</evidence>
<dbReference type="InterPro" id="IPR018039">
    <property type="entry name" value="IF_conserved"/>
</dbReference>
<feature type="region of interest" description="Disordered" evidence="7">
    <location>
        <begin position="426"/>
        <end position="480"/>
    </location>
</feature>
<feature type="compositionally biased region" description="Basic residues" evidence="7">
    <location>
        <begin position="443"/>
        <end position="452"/>
    </location>
</feature>
<dbReference type="PANTHER" id="PTHR45721:SF11">
    <property type="entry name" value="LAMIN DM0-RELATED"/>
    <property type="match status" value="1"/>
</dbReference>
<dbReference type="GO" id="GO:0005638">
    <property type="term" value="C:lamin filament"/>
    <property type="evidence" value="ECO:0007669"/>
    <property type="project" value="UniProtKB-ARBA"/>
</dbReference>
<evidence type="ECO:0000256" key="1">
    <source>
        <dbReference type="ARBA" id="ARBA00022754"/>
    </source>
</evidence>
<dbReference type="FunFam" id="1.20.5.170:FF:000058">
    <property type="entry name" value="Intermediate filament protein B"/>
    <property type="match status" value="1"/>
</dbReference>
<feature type="compositionally biased region" description="Basic and acidic residues" evidence="7">
    <location>
        <begin position="588"/>
        <end position="615"/>
    </location>
</feature>
<dbReference type="GO" id="GO:0007097">
    <property type="term" value="P:nuclear migration"/>
    <property type="evidence" value="ECO:0007669"/>
    <property type="project" value="TreeGrafter"/>
</dbReference>
<dbReference type="Gene3D" id="1.20.5.500">
    <property type="entry name" value="Single helix bin"/>
    <property type="match status" value="1"/>
</dbReference>
<dbReference type="AlphaFoldDB" id="A0AAW2FB63"/>
<dbReference type="GO" id="GO:0005200">
    <property type="term" value="F:structural constituent of cytoskeleton"/>
    <property type="evidence" value="ECO:0007669"/>
    <property type="project" value="TreeGrafter"/>
</dbReference>
<feature type="compositionally biased region" description="Polar residues" evidence="7">
    <location>
        <begin position="427"/>
        <end position="441"/>
    </location>
</feature>
<dbReference type="GO" id="GO:0006998">
    <property type="term" value="P:nuclear envelope organization"/>
    <property type="evidence" value="ECO:0007669"/>
    <property type="project" value="TreeGrafter"/>
</dbReference>
<dbReference type="GO" id="GO:0051664">
    <property type="term" value="P:nuclear pore localization"/>
    <property type="evidence" value="ECO:0007669"/>
    <property type="project" value="TreeGrafter"/>
</dbReference>
<dbReference type="Gene3D" id="1.20.5.170">
    <property type="match status" value="1"/>
</dbReference>
<dbReference type="GO" id="GO:0030833">
    <property type="term" value="P:regulation of actin filament polymerization"/>
    <property type="evidence" value="ECO:0007669"/>
    <property type="project" value="UniProtKB-ARBA"/>
</dbReference>
<gene>
    <name evidence="10" type="ORF">PUN28_013139</name>
</gene>
<feature type="domain" description="LTD" evidence="8">
    <location>
        <begin position="464"/>
        <end position="583"/>
    </location>
</feature>
<dbReference type="Pfam" id="PF00932">
    <property type="entry name" value="LTD"/>
    <property type="match status" value="1"/>
</dbReference>
<evidence type="ECO:0000256" key="5">
    <source>
        <dbReference type="RuleBase" id="RU000685"/>
    </source>
</evidence>
<protein>
    <recommendedName>
        <fullName evidence="12">Lamin</fullName>
    </recommendedName>
</protein>
<evidence type="ECO:0000256" key="3">
    <source>
        <dbReference type="ARBA" id="ARBA00023242"/>
    </source>
</evidence>
<dbReference type="InterPro" id="IPR039008">
    <property type="entry name" value="IF_rod_dom"/>
</dbReference>
<sequence>MSTKSSKKAAAAAAAAAAATAAAAAASTSTSSTISSVQSPPPSTSTPIPVGRRPGSPLSPTRYSRLQEKQDLQNLNDRLACYIEKVRHLETENSRLSREVQTTQETVTREVSNIKAMYEHELSDARKLLDDTSRERAKLEIDTKRLWDDKESLKTQLDKKIKDLQVAERNAMIFETRCSDLQSQFNHSQAERKKLTEKERELEKEVDRLKALLDDARKHLEEETLQRIDLENNIQSLKEDINFKDQVFQQELSESRTRRQVEISEIDGRLAEQYEAKLQQSLQELRDQYEAQMRVNREEIELLYENKIKNLTSHAQRNSGVANMAAEELRQTRSRIEGLNTRISELEAANNSLNARIRDLENLRENERARHAENLAALEAELTHMRDEMAQQLQEYHDLMDIKVALDLEIAAYRKLLESEEARLNITPMQSNTSGRATPSRHTPLRGGKRKRTLLEESEEHSSSDYSVTGTARGDVDISEADPQGRFVKLTNKGSKEISLGGWQIIRKAGSLETVFKFHRSVKIDAGANVMVWSADIGATHEPPSNIVMKGQKWFVADNMTTTLINIEGEEMATSERKRQQISTSLSRHREMGFRSEELHHQQGDPQGEERCLIM</sequence>
<dbReference type="Gene3D" id="1.20.5.1160">
    <property type="entry name" value="Vasodilator-stimulated phosphoprotein"/>
    <property type="match status" value="2"/>
</dbReference>
<evidence type="ECO:0000256" key="7">
    <source>
        <dbReference type="SAM" id="MobiDB-lite"/>
    </source>
</evidence>
<dbReference type="EMBL" id="JADYXP020000013">
    <property type="protein sequence ID" value="KAL0111736.1"/>
    <property type="molecule type" value="Genomic_DNA"/>
</dbReference>
<feature type="region of interest" description="Disordered" evidence="7">
    <location>
        <begin position="1"/>
        <end position="62"/>
    </location>
</feature>
<keyword evidence="1 5" id="KW-0403">Intermediate filament</keyword>
<organism evidence="10 11">
    <name type="scientific">Cardiocondyla obscurior</name>
    <dbReference type="NCBI Taxonomy" id="286306"/>
    <lineage>
        <taxon>Eukaryota</taxon>
        <taxon>Metazoa</taxon>
        <taxon>Ecdysozoa</taxon>
        <taxon>Arthropoda</taxon>
        <taxon>Hexapoda</taxon>
        <taxon>Insecta</taxon>
        <taxon>Pterygota</taxon>
        <taxon>Neoptera</taxon>
        <taxon>Endopterygota</taxon>
        <taxon>Hymenoptera</taxon>
        <taxon>Apocrita</taxon>
        <taxon>Aculeata</taxon>
        <taxon>Formicoidea</taxon>
        <taxon>Formicidae</taxon>
        <taxon>Myrmicinae</taxon>
        <taxon>Cardiocondyla</taxon>
    </lineage>
</organism>
<comment type="similarity">
    <text evidence="5">Belongs to the intermediate filament family.</text>
</comment>
<accession>A0AAW2FB63</accession>
<evidence type="ECO:0000256" key="4">
    <source>
        <dbReference type="ARBA" id="ARBA00024186"/>
    </source>
</evidence>
<dbReference type="Proteomes" id="UP001430953">
    <property type="component" value="Unassembled WGS sequence"/>
</dbReference>
<evidence type="ECO:0000259" key="9">
    <source>
        <dbReference type="PROSITE" id="PS51842"/>
    </source>
</evidence>
<evidence type="ECO:0008006" key="12">
    <source>
        <dbReference type="Google" id="ProtNLM"/>
    </source>
</evidence>
<proteinExistence type="inferred from homology"/>
<dbReference type="InterPro" id="IPR001322">
    <property type="entry name" value="Lamin_tail_dom"/>
</dbReference>
<feature type="coiled-coil region" evidence="6">
    <location>
        <begin position="271"/>
        <end position="395"/>
    </location>
</feature>
<dbReference type="PROSITE" id="PS00226">
    <property type="entry name" value="IF_ROD_1"/>
    <property type="match status" value="1"/>
</dbReference>
<dbReference type="GO" id="GO:0090435">
    <property type="term" value="P:protein localization to nuclear envelope"/>
    <property type="evidence" value="ECO:0007669"/>
    <property type="project" value="TreeGrafter"/>
</dbReference>
<feature type="domain" description="IF rod" evidence="9">
    <location>
        <begin position="68"/>
        <end position="424"/>
    </location>
</feature>
<dbReference type="PROSITE" id="PS51841">
    <property type="entry name" value="LTD"/>
    <property type="match status" value="1"/>
</dbReference>
<dbReference type="PANTHER" id="PTHR45721">
    <property type="entry name" value="LAMIN DM0-RELATED"/>
    <property type="match status" value="1"/>
</dbReference>
<comment type="subcellular location">
    <subcellularLocation>
        <location evidence="4">Nucleus lamina</location>
    </subcellularLocation>
</comment>
<evidence type="ECO:0000259" key="8">
    <source>
        <dbReference type="PROSITE" id="PS51841"/>
    </source>
</evidence>
<dbReference type="SMART" id="SM01391">
    <property type="entry name" value="Filament"/>
    <property type="match status" value="1"/>
</dbReference>
<dbReference type="SUPFAM" id="SSF74853">
    <property type="entry name" value="Lamin A/C globular tail domain"/>
    <property type="match status" value="1"/>
</dbReference>
<reference evidence="10 11" key="1">
    <citation type="submission" date="2023-03" db="EMBL/GenBank/DDBJ databases">
        <title>High recombination rates correlate with genetic variation in Cardiocondyla obscurior ants.</title>
        <authorList>
            <person name="Errbii M."/>
        </authorList>
    </citation>
    <scope>NUCLEOTIDE SEQUENCE [LARGE SCALE GENOMIC DNA]</scope>
    <source>
        <strain evidence="10">Alpha-2009</strain>
        <tissue evidence="10">Whole body</tissue>
    </source>
</reference>
<dbReference type="Pfam" id="PF00038">
    <property type="entry name" value="Filament"/>
    <property type="match status" value="1"/>
</dbReference>
<dbReference type="Gene3D" id="2.60.40.1260">
    <property type="entry name" value="Lamin Tail domain"/>
    <property type="match status" value="1"/>
</dbReference>
<dbReference type="InterPro" id="IPR036415">
    <property type="entry name" value="Lamin_tail_dom_sf"/>
</dbReference>
<dbReference type="GO" id="GO:0007112">
    <property type="term" value="P:male meiosis cytokinesis"/>
    <property type="evidence" value="ECO:0007669"/>
    <property type="project" value="UniProtKB-ARBA"/>
</dbReference>
<keyword evidence="3" id="KW-0539">Nucleus</keyword>
<evidence type="ECO:0000313" key="10">
    <source>
        <dbReference type="EMBL" id="KAL0111736.1"/>
    </source>
</evidence>
<evidence type="ECO:0000256" key="6">
    <source>
        <dbReference type="SAM" id="Coils"/>
    </source>
</evidence>
<dbReference type="PROSITE" id="PS51842">
    <property type="entry name" value="IF_ROD_2"/>
    <property type="match status" value="1"/>
</dbReference>
<dbReference type="SUPFAM" id="SSF64593">
    <property type="entry name" value="Intermediate filament protein, coiled coil region"/>
    <property type="match status" value="2"/>
</dbReference>
<comment type="caution">
    <text evidence="10">The sequence shown here is derived from an EMBL/GenBank/DDBJ whole genome shotgun (WGS) entry which is preliminary data.</text>
</comment>
<evidence type="ECO:0000256" key="2">
    <source>
        <dbReference type="ARBA" id="ARBA00023054"/>
    </source>
</evidence>
<feature type="compositionally biased region" description="Low complexity" evidence="7">
    <location>
        <begin position="1"/>
        <end position="38"/>
    </location>
</feature>
<name>A0AAW2FB63_9HYME</name>
<keyword evidence="2 6" id="KW-0175">Coiled coil</keyword>